<dbReference type="InParanoid" id="C5LSY9"/>
<protein>
    <submittedName>
        <fullName evidence="1">Uncharacterized protein</fullName>
    </submittedName>
</protein>
<name>C5LSY9_PERM5</name>
<dbReference type="AlphaFoldDB" id="C5LSY9"/>
<keyword evidence="2" id="KW-1185">Reference proteome</keyword>
<dbReference type="EMBL" id="GG685282">
    <property type="protein sequence ID" value="EER00154.1"/>
    <property type="molecule type" value="Genomic_DNA"/>
</dbReference>
<organism evidence="2">
    <name type="scientific">Perkinsus marinus (strain ATCC 50983 / TXsc)</name>
    <dbReference type="NCBI Taxonomy" id="423536"/>
    <lineage>
        <taxon>Eukaryota</taxon>
        <taxon>Sar</taxon>
        <taxon>Alveolata</taxon>
        <taxon>Perkinsozoa</taxon>
        <taxon>Perkinsea</taxon>
        <taxon>Perkinsida</taxon>
        <taxon>Perkinsidae</taxon>
        <taxon>Perkinsus</taxon>
    </lineage>
</organism>
<dbReference type="GeneID" id="9049853"/>
<evidence type="ECO:0000313" key="2">
    <source>
        <dbReference type="Proteomes" id="UP000007800"/>
    </source>
</evidence>
<dbReference type="RefSeq" id="XP_002767436.1">
    <property type="nucleotide sequence ID" value="XM_002767390.1"/>
</dbReference>
<sequence>MPEKDLLIASFIAKHQLDQDAATAVLLDLTSYDLGVIITAFEPALTNGVDKEALLRRFVQVYFDQKTQAFVNLWDLPEIPTKELLSRLNYKDRGLVMERFSIDNADLVDQTEKHRVLRALIKRRMEHRINAFVGTWQFERTDRPSAVKLLLTLTNGDLQVILAAFNPEVLPRHDSRYSLLVRTVDIYMSRKVDAFISYWSLGSVKKEVESVLAQLWHDQALGFVLERINLGSISNPRDKLAKLHRYIHRLVTNRVNRFASAEGLQEEPLWEMALKTLSVKKLLLLVDTYSIGPNETPSQALGKHITDVSQQHARPKTTPVVHVVDNTDESENDYSIDRGGQLPSSVAELRQLLVSGEVVLPEEVLRELHILGETAVVLPRE</sequence>
<accession>C5LSY9</accession>
<reference evidence="1 2" key="1">
    <citation type="submission" date="2008-07" db="EMBL/GenBank/DDBJ databases">
        <authorList>
            <person name="El-Sayed N."/>
            <person name="Caler E."/>
            <person name="Inman J."/>
            <person name="Amedeo P."/>
            <person name="Hass B."/>
            <person name="Wortman J."/>
        </authorList>
    </citation>
    <scope>NUCLEOTIDE SEQUENCE [LARGE SCALE GENOMIC DNA]</scope>
    <source>
        <strain evidence="2">ATCC 50983 / TXsc</strain>
    </source>
</reference>
<gene>
    <name evidence="1" type="ORF">Pmar_PMAR007394</name>
</gene>
<evidence type="ECO:0000313" key="1">
    <source>
        <dbReference type="EMBL" id="EER00154.1"/>
    </source>
</evidence>
<dbReference type="OMA" id="PLWEMAL"/>
<dbReference type="OrthoDB" id="10360781at2759"/>
<dbReference type="Proteomes" id="UP000007800">
    <property type="component" value="Unassembled WGS sequence"/>
</dbReference>
<proteinExistence type="predicted"/>